<reference evidence="1 2" key="1">
    <citation type="journal article" date="2014" name="ISME J.">
        <title>Candidatus Competibacter-lineage genomes retrieved from metagenomes reveal functional metabolic diversity.</title>
        <authorList>
            <person name="McIlroy S.J."/>
            <person name="Albertsen M."/>
            <person name="Andresen E.K."/>
            <person name="Saunders A.M."/>
            <person name="Kristiansen R."/>
            <person name="Stokholm-Bjerregaard M."/>
            <person name="Nielsen K.L."/>
            <person name="Nielsen P.H."/>
        </authorList>
    </citation>
    <scope>NUCLEOTIDE SEQUENCE [LARGE SCALE GENOMIC DNA]</scope>
    <source>
        <strain evidence="1 2">Run_B_J11</strain>
    </source>
</reference>
<name>A0A7U7GC47_9GAMM</name>
<gene>
    <name evidence="1" type="ORF">BN874_2420003</name>
</gene>
<keyword evidence="2" id="KW-1185">Reference proteome</keyword>
<dbReference type="RefSeq" id="WP_034433162.1">
    <property type="nucleotide sequence ID" value="NZ_CBTK010000160.1"/>
</dbReference>
<comment type="caution">
    <text evidence="1">The sequence shown here is derived from an EMBL/GenBank/DDBJ whole genome shotgun (WGS) entry which is preliminary data.</text>
</comment>
<dbReference type="AlphaFoldDB" id="A0A7U7GC47"/>
<evidence type="ECO:0000313" key="1">
    <source>
        <dbReference type="EMBL" id="CDH45442.1"/>
    </source>
</evidence>
<protein>
    <submittedName>
        <fullName evidence="1">Uncharacterized protein</fullName>
    </submittedName>
</protein>
<organism evidence="1 2">
    <name type="scientific">Candidatus Contendobacter odensis Run_B_J11</name>
    <dbReference type="NCBI Taxonomy" id="1400861"/>
    <lineage>
        <taxon>Bacteria</taxon>
        <taxon>Pseudomonadati</taxon>
        <taxon>Pseudomonadota</taxon>
        <taxon>Gammaproteobacteria</taxon>
        <taxon>Candidatus Competibacteraceae</taxon>
        <taxon>Candidatus Contendibacter</taxon>
    </lineage>
</organism>
<sequence>MIIQVDENISLEVYFDPADREEGYQDDIRLYLIESGPKEKRIFKADRTGFLLTAKQAKQLANALQEAATASNNLPRDSAIKVVK</sequence>
<evidence type="ECO:0000313" key="2">
    <source>
        <dbReference type="Proteomes" id="UP000019184"/>
    </source>
</evidence>
<dbReference type="Proteomes" id="UP000019184">
    <property type="component" value="Unassembled WGS sequence"/>
</dbReference>
<dbReference type="EMBL" id="CBTK010000160">
    <property type="protein sequence ID" value="CDH45442.1"/>
    <property type="molecule type" value="Genomic_DNA"/>
</dbReference>
<proteinExistence type="predicted"/>
<accession>A0A7U7GC47</accession>